<gene>
    <name evidence="1" type="ORF">PAMC26577_15920</name>
</gene>
<reference evidence="1 2" key="1">
    <citation type="submission" date="2017-03" db="EMBL/GenBank/DDBJ databases">
        <title>Genome analysis of strain PAMC 26577.</title>
        <authorList>
            <person name="Oh H.-M."/>
            <person name="Yang J.-A."/>
        </authorList>
    </citation>
    <scope>NUCLEOTIDE SEQUENCE [LARGE SCALE GENOMIC DNA]</scope>
    <source>
        <strain evidence="1 2">PAMC 26577</strain>
    </source>
</reference>
<proteinExistence type="predicted"/>
<accession>A0A242MSP5</accession>
<name>A0A242MSP5_CABSO</name>
<protein>
    <submittedName>
        <fullName evidence="1">Uncharacterized protein</fullName>
    </submittedName>
</protein>
<dbReference type="AlphaFoldDB" id="A0A242MSP5"/>
<dbReference type="EMBL" id="NBTZ01000064">
    <property type="protein sequence ID" value="OTP74391.1"/>
    <property type="molecule type" value="Genomic_DNA"/>
</dbReference>
<organism evidence="1 2">
    <name type="scientific">Caballeronia sordidicola</name>
    <name type="common">Burkholderia sordidicola</name>
    <dbReference type="NCBI Taxonomy" id="196367"/>
    <lineage>
        <taxon>Bacteria</taxon>
        <taxon>Pseudomonadati</taxon>
        <taxon>Pseudomonadota</taxon>
        <taxon>Betaproteobacteria</taxon>
        <taxon>Burkholderiales</taxon>
        <taxon>Burkholderiaceae</taxon>
        <taxon>Caballeronia</taxon>
    </lineage>
</organism>
<dbReference type="Proteomes" id="UP000195221">
    <property type="component" value="Unassembled WGS sequence"/>
</dbReference>
<evidence type="ECO:0000313" key="2">
    <source>
        <dbReference type="Proteomes" id="UP000195221"/>
    </source>
</evidence>
<sequence>MLDFQTTRRKLRREYRRVITNNRGRRYRPLFGSRVSAPSP</sequence>
<evidence type="ECO:0000313" key="1">
    <source>
        <dbReference type="EMBL" id="OTP74391.1"/>
    </source>
</evidence>
<comment type="caution">
    <text evidence="1">The sequence shown here is derived from an EMBL/GenBank/DDBJ whole genome shotgun (WGS) entry which is preliminary data.</text>
</comment>